<dbReference type="EMBL" id="MTSD02000003">
    <property type="protein sequence ID" value="OOV87159.1"/>
    <property type="molecule type" value="Genomic_DNA"/>
</dbReference>
<dbReference type="Proteomes" id="UP000190064">
    <property type="component" value="Unassembled WGS sequence"/>
</dbReference>
<protein>
    <recommendedName>
        <fullName evidence="2">DUF4347 domain-containing protein</fullName>
    </recommendedName>
</protein>
<gene>
    <name evidence="3" type="ORF">BTA35_0209190</name>
</gene>
<dbReference type="InterPro" id="IPR053784">
    <property type="entry name" value="Choice_anch_U_dom"/>
</dbReference>
<organism evidence="3 4">
    <name type="scientific">Oceanospirillum linum</name>
    <dbReference type="NCBI Taxonomy" id="966"/>
    <lineage>
        <taxon>Bacteria</taxon>
        <taxon>Pseudomonadati</taxon>
        <taxon>Pseudomonadota</taxon>
        <taxon>Gammaproteobacteria</taxon>
        <taxon>Oceanospirillales</taxon>
        <taxon>Oceanospirillaceae</taxon>
        <taxon>Oceanospirillum</taxon>
    </lineage>
</organism>
<evidence type="ECO:0000256" key="1">
    <source>
        <dbReference type="SAM" id="MobiDB-lite"/>
    </source>
</evidence>
<name>A0A1T1HBD3_OCELI</name>
<dbReference type="Pfam" id="PF14252">
    <property type="entry name" value="DUF4347"/>
    <property type="match status" value="1"/>
</dbReference>
<dbReference type="InterPro" id="IPR025592">
    <property type="entry name" value="DUF4347"/>
</dbReference>
<comment type="caution">
    <text evidence="3">The sequence shown here is derived from an EMBL/GenBank/DDBJ whole genome shotgun (WGS) entry which is preliminary data.</text>
</comment>
<feature type="compositionally biased region" description="Polar residues" evidence="1">
    <location>
        <begin position="1014"/>
        <end position="1028"/>
    </location>
</feature>
<dbReference type="NCBIfam" id="NF041766">
    <property type="entry name" value="choice_anch_U"/>
    <property type="match status" value="1"/>
</dbReference>
<dbReference type="Gene3D" id="2.60.40.2700">
    <property type="match status" value="3"/>
</dbReference>
<reference evidence="3" key="1">
    <citation type="submission" date="2017-02" db="EMBL/GenBank/DDBJ databases">
        <title>Draft Genome Sequence of the Salt Water Bacterium Oceanospirillum linum ATCC 11336.</title>
        <authorList>
            <person name="Trachtenberg A.M."/>
            <person name="Carney J.G."/>
            <person name="Linnane J.D."/>
            <person name="Rheaume B.A."/>
            <person name="Pitts N.L."/>
            <person name="Mykles D.L."/>
            <person name="Maclea K.S."/>
        </authorList>
    </citation>
    <scope>NUCLEOTIDE SEQUENCE [LARGE SCALE GENOMIC DNA]</scope>
    <source>
        <strain evidence="3">ATCC 11336</strain>
    </source>
</reference>
<dbReference type="STRING" id="966.BTA35_0209190"/>
<sequence length="1197" mass="123640">MDTLKGSTTESSFFRQVSFIDTGLPGYQALIDGFPEGMEVVLVAPDQDGIQVMADWAQSHTGYSAIHILGHGSTGAQQLGSTTLSSDTLNQYQTQLSQIGSSLTVNGDILLYGCNVAAEKTGVDFISKLAQATGADVAASDDLTGAEGKGGDWVLEQATGDVQTAMNLSLYESTLIPSGFSPVVSNASPSITGTPTDLTVTESTVSNIDLSAVSFADTDDDSLTVTLTASAGTFSTPADGAGVGSGVTGSKDSDTKITLVGSAADINTYLDTASNIQYTSATGDAAATITISASDGSLGLTSNPTVNLNINNAPVFGAANVSTQVSVFSYPNLNGSDSSPGSGNENANLASIVQNVINNGGKYTLDTSITSFAADNFATQLNSSGFFFMTDMENKSPTDPAFFPESAKTILRDWVSAGGVMMMTGTGGDKDTQFLNRIFDWDLTTESGSSWDLNSANAAGTPFADGASSLSYANATDSIGKGTVASFNPIYGTEDNAAVATITYDAGTVIFMGYDYYSSGIAGTGFTDHTQYTTDVSDGSSRNDAWVTEIIPSAMEYSAKLSSGTALTAAIGLTASNSLLVTDKNISDDVGVTVTSVTAQEKNSDGSDQSSDAEQPENAALLSMFSVSLAPISDGTLYQAELTWDFNSGDIGFNYLNKGEELILSYTLTADDGKGGTANQDIEITIQGANKAPTGTVTIKGTAKQGETLAVSNNLADPEGLGALSYEWFAGGVIIDGATGTTYTLSRADVGKTITVKASYTDQQGTFETVTSAATATVTNLNTLPTGGITINGTAKQGELLTLSNNLADADGLGTLSYEWFADGITIDGATGTTYTLSKADVGKTITVKASYTDQQGTFETVTSAATATVTNLNTLPTGGITINGTAKQGGLLTLSNNLADADGLGTLSYEWFAGGVIIDGATDTAYILSKADVGKTITVKASYIDQQGTSETVISTATSVVKATLPPEIEWKGLPDSDGDGIPESVEDFAPSADGLAQGDGNGDGIADREQSDVSSVPFRNTDQVSSDPGAPTVFITLAAVMTDHSDDNSDGISAFATLRDVTQQDAPEEKPNDLDRPLGLVSFKADVSDPGDIQHFSLLVDKSTEVNGYWKQTSSGNWVNLASEAYGGSVEQVGNKLQLNFVIEDGGVFDDDGLADGVITDPGALGYRESAATPELLSPFEDTGANQFFDWMLLG</sequence>
<feature type="compositionally biased region" description="Acidic residues" evidence="1">
    <location>
        <begin position="978"/>
        <end position="988"/>
    </location>
</feature>
<evidence type="ECO:0000313" key="4">
    <source>
        <dbReference type="Proteomes" id="UP000190064"/>
    </source>
</evidence>
<feature type="domain" description="DUF4347" evidence="2">
    <location>
        <begin position="17"/>
        <end position="168"/>
    </location>
</feature>
<proteinExistence type="predicted"/>
<feature type="region of interest" description="Disordered" evidence="1">
    <location>
        <begin position="971"/>
        <end position="1029"/>
    </location>
</feature>
<evidence type="ECO:0000313" key="3">
    <source>
        <dbReference type="EMBL" id="OOV87159.1"/>
    </source>
</evidence>
<dbReference type="AlphaFoldDB" id="A0A1T1HBD3"/>
<accession>A0A1T1HBD3</accession>
<keyword evidence="4" id="KW-1185">Reference proteome</keyword>
<evidence type="ECO:0000259" key="2">
    <source>
        <dbReference type="Pfam" id="PF14252"/>
    </source>
</evidence>